<evidence type="ECO:0000256" key="16">
    <source>
        <dbReference type="PROSITE-ProRule" id="PRU00322"/>
    </source>
</evidence>
<keyword evidence="6" id="KW-0479">Metal-binding</keyword>
<evidence type="ECO:0000256" key="12">
    <source>
        <dbReference type="ARBA" id="ARBA00047571"/>
    </source>
</evidence>
<dbReference type="InterPro" id="IPR044570">
    <property type="entry name" value="Set1-like"/>
</dbReference>
<dbReference type="SMART" id="SM00249">
    <property type="entry name" value="PHD"/>
    <property type="match status" value="2"/>
</dbReference>
<dbReference type="EMBL" id="JALLPB020000130">
    <property type="protein sequence ID" value="KAL3816815.1"/>
    <property type="molecule type" value="Genomic_DNA"/>
</dbReference>
<name>A0ABD3RX65_9STRA</name>
<evidence type="ECO:0000256" key="6">
    <source>
        <dbReference type="ARBA" id="ARBA00022723"/>
    </source>
</evidence>
<dbReference type="Gene3D" id="2.170.270.10">
    <property type="entry name" value="SET domain"/>
    <property type="match status" value="1"/>
</dbReference>
<feature type="domain" description="RanBP2-type" evidence="20">
    <location>
        <begin position="93"/>
        <end position="118"/>
    </location>
</feature>
<dbReference type="EC" id="2.1.1.354" evidence="2"/>
<evidence type="ECO:0000256" key="5">
    <source>
        <dbReference type="ARBA" id="ARBA00022691"/>
    </source>
</evidence>
<feature type="region of interest" description="Disordered" evidence="17">
    <location>
        <begin position="13"/>
        <end position="32"/>
    </location>
</feature>
<dbReference type="GO" id="GO:0032259">
    <property type="term" value="P:methylation"/>
    <property type="evidence" value="ECO:0007669"/>
    <property type="project" value="UniProtKB-KW"/>
</dbReference>
<feature type="compositionally biased region" description="Basic and acidic residues" evidence="17">
    <location>
        <begin position="128"/>
        <end position="154"/>
    </location>
</feature>
<evidence type="ECO:0000256" key="9">
    <source>
        <dbReference type="ARBA" id="ARBA00022853"/>
    </source>
</evidence>
<evidence type="ECO:0000259" key="19">
    <source>
        <dbReference type="PROSITE" id="PS50016"/>
    </source>
</evidence>
<dbReference type="SUPFAM" id="SSF57903">
    <property type="entry name" value="FYVE/PHD zinc finger"/>
    <property type="match status" value="1"/>
</dbReference>
<comment type="catalytic activity">
    <reaction evidence="12">
        <text>L-lysyl(4)-[histone H3] + 3 S-adenosyl-L-methionine = N(6),N(6),N(6)-trimethyl-L-lysyl(4)-[histone H3] + 3 S-adenosyl-L-homocysteine + 3 H(+)</text>
        <dbReference type="Rhea" id="RHEA:60260"/>
        <dbReference type="Rhea" id="RHEA-COMP:15537"/>
        <dbReference type="Rhea" id="RHEA-COMP:15547"/>
        <dbReference type="ChEBI" id="CHEBI:15378"/>
        <dbReference type="ChEBI" id="CHEBI:29969"/>
        <dbReference type="ChEBI" id="CHEBI:57856"/>
        <dbReference type="ChEBI" id="CHEBI:59789"/>
        <dbReference type="ChEBI" id="CHEBI:61961"/>
        <dbReference type="EC" id="2.1.1.354"/>
    </reaction>
</comment>
<evidence type="ECO:0000313" key="23">
    <source>
        <dbReference type="EMBL" id="KAL3816815.1"/>
    </source>
</evidence>
<dbReference type="PROSITE" id="PS01359">
    <property type="entry name" value="ZF_PHD_1"/>
    <property type="match status" value="1"/>
</dbReference>
<keyword evidence="8" id="KW-0862">Zinc</keyword>
<evidence type="ECO:0000256" key="15">
    <source>
        <dbReference type="PROSITE-ProRule" id="PRU00035"/>
    </source>
</evidence>
<dbReference type="GO" id="GO:0008270">
    <property type="term" value="F:zinc ion binding"/>
    <property type="evidence" value="ECO:0007669"/>
    <property type="project" value="UniProtKB-KW"/>
</dbReference>
<feature type="domain" description="RanBP2-type" evidence="20">
    <location>
        <begin position="968"/>
        <end position="1000"/>
    </location>
</feature>
<organism evidence="23 24">
    <name type="scientific">Cyclostephanos tholiformis</name>
    <dbReference type="NCBI Taxonomy" id="382380"/>
    <lineage>
        <taxon>Eukaryota</taxon>
        <taxon>Sar</taxon>
        <taxon>Stramenopiles</taxon>
        <taxon>Ochrophyta</taxon>
        <taxon>Bacillariophyta</taxon>
        <taxon>Coscinodiscophyceae</taxon>
        <taxon>Thalassiosirophycidae</taxon>
        <taxon>Stephanodiscales</taxon>
        <taxon>Stephanodiscaceae</taxon>
        <taxon>Cyclostephanos</taxon>
    </lineage>
</organism>
<dbReference type="InterPro" id="IPR046341">
    <property type="entry name" value="SET_dom_sf"/>
</dbReference>
<dbReference type="PRINTS" id="PR00503">
    <property type="entry name" value="BROMODOMAIN"/>
</dbReference>
<comment type="caution">
    <text evidence="23">The sequence shown here is derived from an EMBL/GenBank/DDBJ whole genome shotgun (WGS) entry which is preliminary data.</text>
</comment>
<gene>
    <name evidence="23" type="ORF">ACHAXA_008678</name>
</gene>
<keyword evidence="7 16" id="KW-0863">Zinc-finger</keyword>
<dbReference type="InterPro" id="IPR001214">
    <property type="entry name" value="SET_dom"/>
</dbReference>
<dbReference type="InterPro" id="IPR019786">
    <property type="entry name" value="Zinc_finger_PHD-type_CS"/>
</dbReference>
<feature type="domain" description="PHD-type" evidence="19">
    <location>
        <begin position="250"/>
        <end position="301"/>
    </location>
</feature>
<evidence type="ECO:0000256" key="13">
    <source>
        <dbReference type="ARBA" id="ARBA00047583"/>
    </source>
</evidence>
<evidence type="ECO:0000256" key="17">
    <source>
        <dbReference type="SAM" id="MobiDB-lite"/>
    </source>
</evidence>
<dbReference type="GO" id="GO:0005634">
    <property type="term" value="C:nucleus"/>
    <property type="evidence" value="ECO:0007669"/>
    <property type="project" value="UniProtKB-SubCell"/>
</dbReference>
<evidence type="ECO:0000256" key="1">
    <source>
        <dbReference type="ARBA" id="ARBA00004123"/>
    </source>
</evidence>
<evidence type="ECO:0000259" key="18">
    <source>
        <dbReference type="PROSITE" id="PS50014"/>
    </source>
</evidence>
<dbReference type="Proteomes" id="UP001530377">
    <property type="component" value="Unassembled WGS sequence"/>
</dbReference>
<dbReference type="InterPro" id="IPR001876">
    <property type="entry name" value="Znf_RanBP2"/>
</dbReference>
<evidence type="ECO:0000256" key="10">
    <source>
        <dbReference type="ARBA" id="ARBA00023117"/>
    </source>
</evidence>
<dbReference type="PROSITE" id="PS50014">
    <property type="entry name" value="BROMODOMAIN_2"/>
    <property type="match status" value="1"/>
</dbReference>
<evidence type="ECO:0000256" key="8">
    <source>
        <dbReference type="ARBA" id="ARBA00022833"/>
    </source>
</evidence>
<feature type="domain" description="SET" evidence="21">
    <location>
        <begin position="1376"/>
        <end position="1496"/>
    </location>
</feature>
<evidence type="ECO:0000259" key="20">
    <source>
        <dbReference type="PROSITE" id="PS50199"/>
    </source>
</evidence>
<dbReference type="InterPro" id="IPR001965">
    <property type="entry name" value="Znf_PHD"/>
</dbReference>
<dbReference type="SUPFAM" id="SSF47370">
    <property type="entry name" value="Bromodomain"/>
    <property type="match status" value="1"/>
</dbReference>
<comment type="catalytic activity">
    <reaction evidence="14">
        <text>N(6),N(6)-dimethyl-L-lysyl(4)-[histone H3] + S-adenosyl-L-methionine = N(6),N(6),N(6)-trimethyl-L-lysyl(4)-[histone H3] + S-adenosyl-L-homocysteine + H(+)</text>
        <dbReference type="Rhea" id="RHEA:60272"/>
        <dbReference type="Rhea" id="RHEA-COMP:15537"/>
        <dbReference type="Rhea" id="RHEA-COMP:15540"/>
        <dbReference type="ChEBI" id="CHEBI:15378"/>
        <dbReference type="ChEBI" id="CHEBI:57856"/>
        <dbReference type="ChEBI" id="CHEBI:59789"/>
        <dbReference type="ChEBI" id="CHEBI:61961"/>
        <dbReference type="ChEBI" id="CHEBI:61976"/>
    </reaction>
</comment>
<feature type="domain" description="Post-SET" evidence="22">
    <location>
        <begin position="1505"/>
        <end position="1521"/>
    </location>
</feature>
<dbReference type="CDD" id="cd04369">
    <property type="entry name" value="Bromodomain"/>
    <property type="match status" value="1"/>
</dbReference>
<dbReference type="SMART" id="SM00508">
    <property type="entry name" value="PostSET"/>
    <property type="match status" value="1"/>
</dbReference>
<keyword evidence="4" id="KW-0808">Transferase</keyword>
<protein>
    <recommendedName>
        <fullName evidence="2">[histone H3]-lysine(4) N-trimethyltransferase</fullName>
        <ecNumber evidence="2">2.1.1.354</ecNumber>
    </recommendedName>
</protein>
<feature type="region of interest" description="Disordered" evidence="17">
    <location>
        <begin position="192"/>
        <end position="221"/>
    </location>
</feature>
<dbReference type="PROSITE" id="PS50199">
    <property type="entry name" value="ZF_RANBP2_2"/>
    <property type="match status" value="2"/>
</dbReference>
<evidence type="ECO:0000256" key="7">
    <source>
        <dbReference type="ARBA" id="ARBA00022771"/>
    </source>
</evidence>
<keyword evidence="9" id="KW-0156">Chromatin regulator</keyword>
<dbReference type="Pfam" id="PF00439">
    <property type="entry name" value="Bromodomain"/>
    <property type="match status" value="1"/>
</dbReference>
<dbReference type="SMART" id="SM00297">
    <property type="entry name" value="BROMO"/>
    <property type="match status" value="1"/>
</dbReference>
<dbReference type="PANTHER" id="PTHR45814">
    <property type="entry name" value="HISTONE-LYSINE N-METHYLTRANSFERASE SETD1"/>
    <property type="match status" value="1"/>
</dbReference>
<dbReference type="InterPro" id="IPR019787">
    <property type="entry name" value="Znf_PHD-finger"/>
</dbReference>
<dbReference type="InterPro" id="IPR036427">
    <property type="entry name" value="Bromodomain-like_sf"/>
</dbReference>
<dbReference type="GO" id="GO:0140999">
    <property type="term" value="F:histone H3K4 trimethyltransferase activity"/>
    <property type="evidence" value="ECO:0007669"/>
    <property type="project" value="UniProtKB-EC"/>
</dbReference>
<dbReference type="Gene3D" id="1.20.920.10">
    <property type="entry name" value="Bromodomain-like"/>
    <property type="match status" value="1"/>
</dbReference>
<dbReference type="InterPro" id="IPR011011">
    <property type="entry name" value="Znf_FYVE_PHD"/>
</dbReference>
<dbReference type="InterPro" id="IPR001487">
    <property type="entry name" value="Bromodomain"/>
</dbReference>
<dbReference type="Pfam" id="PF00628">
    <property type="entry name" value="PHD"/>
    <property type="match status" value="1"/>
</dbReference>
<comment type="subcellular location">
    <subcellularLocation>
        <location evidence="1">Nucleus</location>
    </subcellularLocation>
</comment>
<dbReference type="Gene3D" id="3.30.40.10">
    <property type="entry name" value="Zinc/RING finger domain, C3HC4 (zinc finger)"/>
    <property type="match status" value="1"/>
</dbReference>
<dbReference type="PROSITE" id="PS50016">
    <property type="entry name" value="ZF_PHD_2"/>
    <property type="match status" value="1"/>
</dbReference>
<comment type="catalytic activity">
    <reaction evidence="13">
        <text>N(6)-methyl-L-lysyl(4)-[histone H3] + S-adenosyl-L-methionine = N(6),N(6)-dimethyl-L-lysyl(4)-[histone H3] + S-adenosyl-L-homocysteine + H(+)</text>
        <dbReference type="Rhea" id="RHEA:60268"/>
        <dbReference type="Rhea" id="RHEA-COMP:15540"/>
        <dbReference type="Rhea" id="RHEA-COMP:15543"/>
        <dbReference type="ChEBI" id="CHEBI:15378"/>
        <dbReference type="ChEBI" id="CHEBI:57856"/>
        <dbReference type="ChEBI" id="CHEBI:59789"/>
        <dbReference type="ChEBI" id="CHEBI:61929"/>
        <dbReference type="ChEBI" id="CHEBI:61976"/>
    </reaction>
</comment>
<dbReference type="PROSITE" id="PS50280">
    <property type="entry name" value="SET"/>
    <property type="match status" value="1"/>
</dbReference>
<evidence type="ECO:0000256" key="4">
    <source>
        <dbReference type="ARBA" id="ARBA00022679"/>
    </source>
</evidence>
<feature type="compositionally biased region" description="Low complexity" evidence="17">
    <location>
        <begin position="19"/>
        <end position="31"/>
    </location>
</feature>
<evidence type="ECO:0000256" key="3">
    <source>
        <dbReference type="ARBA" id="ARBA00022603"/>
    </source>
</evidence>
<feature type="region of interest" description="Disordered" evidence="17">
    <location>
        <begin position="128"/>
        <end position="169"/>
    </location>
</feature>
<dbReference type="InterPro" id="IPR003616">
    <property type="entry name" value="Post-SET_dom"/>
</dbReference>
<accession>A0ABD3RX65</accession>
<evidence type="ECO:0000256" key="11">
    <source>
        <dbReference type="ARBA" id="ARBA00023242"/>
    </source>
</evidence>
<sequence length="1545" mass="172772">MCTGQVDRRYTDMDATGITEKMGGTKMEGGMPNAGDVANGDACRRGDTILSQAKSRALVAALTNDRKIIVKIKLGSIEFLAPSKESRPSKDPQENHWFCYTCQRTNLSTKKRCKNCQSWSGVNRKIAAEEAKKSDAPSNEKAEEGKAIEPSERDGDQDEAMGARLPKRKRTNLYSSLSPAVIQATTMARTESYAANLPSRPQLGSRSSKRKQSYDKKDDYDNSDVATAEKLAAVTDGAVSNELIGNDGNLFYCRTCMGVGEVVCCDGCPNVVHPRCLPPGPSKSSLEDDDNPWFCHECWENGRAITAKKQRKAKERCSYCGRKETKAQPCVPCPKRNCDNFFHLVCPSEDGDETVIEESPQRLVCTSCKAAGVGKNGSYLRYCHRQGNEEQRELLSFGRGRGRGGKCGKIFRRMSSSDERKTKLKDLSECGVNTMRRSRSSYSSGFQSPYVEKDDNDNEIGPHSLAYVEKPISSIPAFFFFLLHNRSVLEKSLSRASPFFRGMAKGLTRNEKVAQEGAAIWIGMSHKERSEWVNVSMKDFEQRVVAWKEKEVIEAMIQSMDVSQRGIDSKNELNVLPDSDTHIANSFARIRFNKVNSPPVKVSATKNGNIPLLELLNDARFRPLPLVDKTRANEDLAQRKARVSIEQFTPQGPVESSLGDECMGCTRGWSHFCSVLKRPLPSSEHRAKLQPPVSSLSATRIGLGLKINLPRDEDQTWELTDEVKNAVGLSDICPNYQPRDSFFLSTPSLRLDDTVAFIENATAITNAQSKIFSSTIGTPHSHHEFDDSSPGKSKALARGLLPLQGRRKNSLDENSAPTGLDSVSGPSVDREQMRHYKCGRFDIVQSNQFRRNNCRKSQLITHMAKRSYCSSSVAGDFLKRNSSVNSPSYGNGFIKPMCVMLGRSNPNNIIGRNKHRDGLSIIGISLTKESWTPNVILPPKPKPLPTAGHLRLHYQAASDIGKSAENRQVNYLVSWICSKCSQMNDELSNRCLNCQGRKHRESGKGNLPRSCSSKVGNLDVSHDRHALALKHKDDANELYRKCLVIACCGVLAGMVRRDPMRLFAEPVPADIKEYHQVIQDPIDFSTMRKKIQSYEYKSFGSFIADARRLCINACVFNSADSLYAKTANEIYDAVEIMHDRAKKWLAIIKNTHASSFIANEDGKNEGETYMFNDVKVMWSGAVELINDGDWLKRLSTSDFTRTRENEVAYYGSLAIRRAAIAAKASLVTVFSDMSEARQPVVKRTHTQDELLRKLVDDAAALHVGPIELKDEPDWREVQLLKLLKRVQKRRIEERLSSESGCARCDGVKTSDETNKTVTLLRSDFKRTVDATRTRVAASRLPQNTGLASRNAREMNAEKSIAAGAPLEFIRRVATECMVSVRGSRIHGWGLFADGSFKKGEVIAEYIGEYVSDAVADLREKRYSEQRMQDYQFRVDGSLVIDATLRGGYARYINHSCTPNCESKIVDGTPPREHLKRVLIISQRNINASEELTYDYNFPLEMNLDLRIPCNCGSRQCRGFMNWDIPEKSYRHTTKVGKTARRGRIL</sequence>
<dbReference type="PROSITE" id="PS50868">
    <property type="entry name" value="POST_SET"/>
    <property type="match status" value="1"/>
</dbReference>
<evidence type="ECO:0000259" key="22">
    <source>
        <dbReference type="PROSITE" id="PS50868"/>
    </source>
</evidence>
<feature type="domain" description="Bromo" evidence="18">
    <location>
        <begin position="1052"/>
        <end position="1124"/>
    </location>
</feature>
<keyword evidence="24" id="KW-1185">Reference proteome</keyword>
<feature type="region of interest" description="Disordered" evidence="17">
    <location>
        <begin position="775"/>
        <end position="794"/>
    </location>
</feature>
<keyword evidence="5" id="KW-0949">S-adenosyl-L-methionine</keyword>
<keyword evidence="10 15" id="KW-0103">Bromodomain</keyword>
<dbReference type="Pfam" id="PF00856">
    <property type="entry name" value="SET"/>
    <property type="match status" value="1"/>
</dbReference>
<reference evidence="23 24" key="1">
    <citation type="submission" date="2024-10" db="EMBL/GenBank/DDBJ databases">
        <title>Updated reference genomes for cyclostephanoid diatoms.</title>
        <authorList>
            <person name="Roberts W.R."/>
            <person name="Alverson A.J."/>
        </authorList>
    </citation>
    <scope>NUCLEOTIDE SEQUENCE [LARGE SCALE GENOMIC DNA]</scope>
    <source>
        <strain evidence="23 24">AJA228-03</strain>
    </source>
</reference>
<evidence type="ECO:0000256" key="14">
    <source>
        <dbReference type="ARBA" id="ARBA00049129"/>
    </source>
</evidence>
<evidence type="ECO:0000256" key="2">
    <source>
        <dbReference type="ARBA" id="ARBA00012182"/>
    </source>
</evidence>
<dbReference type="SUPFAM" id="SSF82199">
    <property type="entry name" value="SET domain"/>
    <property type="match status" value="1"/>
</dbReference>
<evidence type="ECO:0000313" key="24">
    <source>
        <dbReference type="Proteomes" id="UP001530377"/>
    </source>
</evidence>
<dbReference type="SMART" id="SM00317">
    <property type="entry name" value="SET"/>
    <property type="match status" value="1"/>
</dbReference>
<keyword evidence="11" id="KW-0539">Nucleus</keyword>
<keyword evidence="3" id="KW-0489">Methyltransferase</keyword>
<dbReference type="PROSITE" id="PS01358">
    <property type="entry name" value="ZF_RANBP2_1"/>
    <property type="match status" value="2"/>
</dbReference>
<dbReference type="PANTHER" id="PTHR45814:SF2">
    <property type="entry name" value="HISTONE-LYSINE N-METHYLTRANSFERASE SETD1"/>
    <property type="match status" value="1"/>
</dbReference>
<evidence type="ECO:0000259" key="21">
    <source>
        <dbReference type="PROSITE" id="PS50280"/>
    </source>
</evidence>
<feature type="region of interest" description="Disordered" evidence="17">
    <location>
        <begin position="804"/>
        <end position="829"/>
    </location>
</feature>
<dbReference type="InterPro" id="IPR013083">
    <property type="entry name" value="Znf_RING/FYVE/PHD"/>
</dbReference>
<proteinExistence type="predicted"/>